<dbReference type="Gene3D" id="2.70.160.11">
    <property type="entry name" value="Hnrnp arginine n-methyltransferase1"/>
    <property type="match status" value="1"/>
</dbReference>
<dbReference type="GO" id="GO:0016274">
    <property type="term" value="F:protein-arginine N-methyltransferase activity"/>
    <property type="evidence" value="ECO:0007669"/>
    <property type="project" value="InterPro"/>
</dbReference>
<dbReference type="AlphaFoldDB" id="A0A4R3LU43"/>
<reference evidence="1 2" key="1">
    <citation type="submission" date="2019-03" db="EMBL/GenBank/DDBJ databases">
        <title>Genomic Encyclopedia of Type Strains, Phase IV (KMG-IV): sequencing the most valuable type-strain genomes for metagenomic binning, comparative biology and taxonomic classification.</title>
        <authorList>
            <person name="Goeker M."/>
        </authorList>
    </citation>
    <scope>NUCLEOTIDE SEQUENCE [LARGE SCALE GENOMIC DNA]</scope>
    <source>
        <strain evidence="1 2">DSM 9035</strain>
    </source>
</reference>
<comment type="caution">
    <text evidence="1">The sequence shown here is derived from an EMBL/GenBank/DDBJ whole genome shotgun (WGS) entry which is preliminary data.</text>
</comment>
<organism evidence="1 2">
    <name type="scientific">Aquabacter spiritensis</name>
    <dbReference type="NCBI Taxonomy" id="933073"/>
    <lineage>
        <taxon>Bacteria</taxon>
        <taxon>Pseudomonadati</taxon>
        <taxon>Pseudomonadota</taxon>
        <taxon>Alphaproteobacteria</taxon>
        <taxon>Hyphomicrobiales</taxon>
        <taxon>Xanthobacteraceae</taxon>
        <taxon>Aquabacter</taxon>
    </lineage>
</organism>
<dbReference type="Gene3D" id="3.40.50.150">
    <property type="entry name" value="Vaccinia Virus protein VP39"/>
    <property type="match status" value="1"/>
</dbReference>
<dbReference type="GO" id="GO:0032259">
    <property type="term" value="P:methylation"/>
    <property type="evidence" value="ECO:0007669"/>
    <property type="project" value="UniProtKB-KW"/>
</dbReference>
<dbReference type="RefSeq" id="WP_132032328.1">
    <property type="nucleotide sequence ID" value="NZ_SMAI01000008.1"/>
</dbReference>
<sequence length="357" mass="38004">MDGGPAHTEMLRKAFDSFVAQADCDARKLAALAQLAAKNGPVHRVYDLAMRARALAPDDPDVRSMTDICLSAGVPSWHFRIVRDTHRNDSYEAALRRAVRPDSRVLDIGAGTGLLGMMAARAGAAEVASCEMNAPVAAAAAHIVAQNGLAERVRIIPKHSKDLDAEADLGGRVDILVQEIVANNVVGEDVLPAMEHAVRQFLKPGGVAIPRSAAAQVALCAWPDLEKSLLGEVSGFDLSGFNPLLQRPIRLPAGEPGLELRSTVAALFDFDFESGGPYPNAADVDLTAEGGAADGIVQWLRLQMDESGVYENAPGRGWHSAWACLFYPFSGARTFSAGETVRVHGAHSAGTLRLWVD</sequence>
<dbReference type="PANTHER" id="PTHR11006">
    <property type="entry name" value="PROTEIN ARGININE N-METHYLTRANSFERASE"/>
    <property type="match status" value="1"/>
</dbReference>
<keyword evidence="1" id="KW-0687">Ribonucleoprotein</keyword>
<dbReference type="OrthoDB" id="5383291at2"/>
<dbReference type="GO" id="GO:0042054">
    <property type="term" value="F:histone methyltransferase activity"/>
    <property type="evidence" value="ECO:0007669"/>
    <property type="project" value="TreeGrafter"/>
</dbReference>
<proteinExistence type="predicted"/>
<name>A0A4R3LU43_9HYPH</name>
<keyword evidence="2" id="KW-1185">Reference proteome</keyword>
<dbReference type="EMBL" id="SMAI01000008">
    <property type="protein sequence ID" value="TCT03991.1"/>
    <property type="molecule type" value="Genomic_DNA"/>
</dbReference>
<dbReference type="Proteomes" id="UP000294664">
    <property type="component" value="Unassembled WGS sequence"/>
</dbReference>
<keyword evidence="1" id="KW-0689">Ribosomal protein</keyword>
<dbReference type="GO" id="GO:0005840">
    <property type="term" value="C:ribosome"/>
    <property type="evidence" value="ECO:0007669"/>
    <property type="project" value="UniProtKB-KW"/>
</dbReference>
<dbReference type="InterPro" id="IPR025799">
    <property type="entry name" value="Arg_MeTrfase"/>
</dbReference>
<dbReference type="SUPFAM" id="SSF53335">
    <property type="entry name" value="S-adenosyl-L-methionine-dependent methyltransferases"/>
    <property type="match status" value="1"/>
</dbReference>
<dbReference type="PROSITE" id="PS51678">
    <property type="entry name" value="SAM_MT_PRMT"/>
    <property type="match status" value="1"/>
</dbReference>
<protein>
    <submittedName>
        <fullName evidence="1">Ribosomal protein L11 methyltransferase PrmA</fullName>
    </submittedName>
</protein>
<dbReference type="CDD" id="cd02440">
    <property type="entry name" value="AdoMet_MTases"/>
    <property type="match status" value="1"/>
</dbReference>
<dbReference type="Pfam" id="PF06325">
    <property type="entry name" value="PrmA"/>
    <property type="match status" value="1"/>
</dbReference>
<keyword evidence="1" id="KW-0489">Methyltransferase</keyword>
<accession>A0A4R3LU43</accession>
<dbReference type="InterPro" id="IPR029063">
    <property type="entry name" value="SAM-dependent_MTases_sf"/>
</dbReference>
<evidence type="ECO:0000313" key="2">
    <source>
        <dbReference type="Proteomes" id="UP000294664"/>
    </source>
</evidence>
<evidence type="ECO:0000313" key="1">
    <source>
        <dbReference type="EMBL" id="TCT03991.1"/>
    </source>
</evidence>
<dbReference type="PANTHER" id="PTHR11006:SF4">
    <property type="entry name" value="PROTEIN ARGININE N-METHYLTRANSFERASE 7"/>
    <property type="match status" value="1"/>
</dbReference>
<gene>
    <name evidence="1" type="ORF">EDC64_108157</name>
</gene>
<keyword evidence="1" id="KW-0808">Transferase</keyword>